<evidence type="ECO:0000313" key="2">
    <source>
        <dbReference type="Proteomes" id="UP000671852"/>
    </source>
</evidence>
<dbReference type="InterPro" id="IPR010319">
    <property type="entry name" value="Transglutaminase-like_Cys_pept"/>
</dbReference>
<proteinExistence type="predicted"/>
<reference evidence="1" key="2">
    <citation type="submission" date="2021-04" db="EMBL/GenBank/DDBJ databases">
        <title>Isolation and characterization of a novel species of the genus Sulfurimonas.</title>
        <authorList>
            <person name="Fukui M."/>
        </authorList>
    </citation>
    <scope>NUCLEOTIDE SEQUENCE</scope>
    <source>
        <strain evidence="1">H1576</strain>
    </source>
</reference>
<protein>
    <recommendedName>
        <fullName evidence="3">Transglutaminase</fullName>
    </recommendedName>
</protein>
<dbReference type="Proteomes" id="UP000671852">
    <property type="component" value="Chromosome"/>
</dbReference>
<gene>
    <name evidence="1" type="ORF">GJV85_08225</name>
</gene>
<dbReference type="KEGG" id="saqt:GJV85_08225"/>
<evidence type="ECO:0000313" key="1">
    <source>
        <dbReference type="EMBL" id="QSZ42097.1"/>
    </source>
</evidence>
<dbReference type="Pfam" id="PF06035">
    <property type="entry name" value="Peptidase_C93"/>
    <property type="match status" value="1"/>
</dbReference>
<organism evidence="1 2">
    <name type="scientific">Sulfurimonas aquatica</name>
    <dbReference type="NCBI Taxonomy" id="2672570"/>
    <lineage>
        <taxon>Bacteria</taxon>
        <taxon>Pseudomonadati</taxon>
        <taxon>Campylobacterota</taxon>
        <taxon>Epsilonproteobacteria</taxon>
        <taxon>Campylobacterales</taxon>
        <taxon>Sulfurimonadaceae</taxon>
        <taxon>Sulfurimonas</taxon>
    </lineage>
</organism>
<accession>A0A975GD14</accession>
<sequence length="208" mass="24750">MQIHKLFLFIIFILMLKQNLFAELITPELITDAEKKYNKFAKNRFISIDEKLLKKLKDEDDIKKLNFVNTWVNYIKYKSDKKLYGVNDYWATLYEFVGKNEGDCEDYTIAKYYILKELGVNPKRMKFTYVIYKDRKGKKISHMVLSYLKKPKPKSKKDILILDNNNKMVLPASKRPDLVKVVKMMNGDTGAKSKKWKKLELDMKRKKL</sequence>
<dbReference type="PANTHER" id="PTHR39327">
    <property type="match status" value="1"/>
</dbReference>
<dbReference type="RefSeq" id="WP_207560912.1">
    <property type="nucleotide sequence ID" value="NZ_CP046072.1"/>
</dbReference>
<dbReference type="EMBL" id="CP046072">
    <property type="protein sequence ID" value="QSZ42097.1"/>
    <property type="molecule type" value="Genomic_DNA"/>
</dbReference>
<dbReference type="Gene3D" id="3.10.620.30">
    <property type="match status" value="1"/>
</dbReference>
<dbReference type="AlphaFoldDB" id="A0A975GD14"/>
<dbReference type="PANTHER" id="PTHR39327:SF1">
    <property type="entry name" value="BLR5470 PROTEIN"/>
    <property type="match status" value="1"/>
</dbReference>
<name>A0A975GD14_9BACT</name>
<reference evidence="1" key="1">
    <citation type="submission" date="2019-11" db="EMBL/GenBank/DDBJ databases">
        <authorList>
            <person name="Kojima H."/>
        </authorList>
    </citation>
    <scope>NUCLEOTIDE SEQUENCE</scope>
    <source>
        <strain evidence="1">H1576</strain>
    </source>
</reference>
<evidence type="ECO:0008006" key="3">
    <source>
        <dbReference type="Google" id="ProtNLM"/>
    </source>
</evidence>
<keyword evidence="2" id="KW-1185">Reference proteome</keyword>